<dbReference type="InterPro" id="IPR029052">
    <property type="entry name" value="Metallo-depent_PP-like"/>
</dbReference>
<sequence length="447" mass="48926">MRIIACGDLLFSSRNLAKRLDKRIVDQLSAADAVFANAEFCCPKPTTPPAAGRGYITSVKPATLDEFVDLNIKLVSFANNHTGDFGWEGVIDTIEAAEERGLIHCGVGRNLDDARAARFFDTPKGRVGVVAVSSTRSEVFAASVAGGSAVARPGLNPLRWGRSYVLPDQEFAQLQNITELLGVAASNREGARIEVMADQGPDSFKFGSLFESSVQIERGERAYVRTYMNEGDCEAILKSVRDAAYRSDVAIVSLHTHEGEGDGWYAPYPPAFIEEFARRAIDAGASAVVGHGAHFLRGVEIYKNRPIFYNLGSLLMEFEAGESIIAPEMYAAYGYDLDSRPADLHQARAKDLEGNFVGFNAEPRFSRNCIAILDYESGALQFRLLPIDLGMNRERSLDRGLPRLVSAEIGHEIAADLTRMSERYGTVLHYDEALGTISIETITDNLI</sequence>
<reference evidence="4 6" key="3">
    <citation type="submission" date="2016-09" db="EMBL/GenBank/DDBJ databases">
        <authorList>
            <person name="Doonan J."/>
            <person name="Pachebat J.A."/>
            <person name="Golyshin P.N."/>
            <person name="Denman S."/>
            <person name="Mcdonald J.E."/>
        </authorList>
    </citation>
    <scope>NUCLEOTIDE SEQUENCE [LARGE SCALE GENOMIC DNA]</scope>
    <source>
        <strain evidence="4 6">FRB141</strain>
    </source>
</reference>
<dbReference type="Proteomes" id="UP000044377">
    <property type="component" value="Unassembled WGS sequence"/>
</dbReference>
<reference evidence="5" key="2">
    <citation type="submission" date="2015-01" db="EMBL/GenBank/DDBJ databases">
        <authorList>
            <person name="Paterson Steve"/>
        </authorList>
    </citation>
    <scope>NUCLEOTIDE SEQUENCE [LARGE SCALE GENOMIC DNA]</scope>
    <source>
        <strain evidence="5">OBR1</strain>
    </source>
</reference>
<gene>
    <name evidence="4" type="ORF">BIY26_04520</name>
    <name evidence="3" type="ORF">BN1221_01877</name>
</gene>
<keyword evidence="5" id="KW-1185">Reference proteome</keyword>
<accession>A0A0G4JU39</accession>
<dbReference type="KEGG" id="bgj:AWC36_19970"/>
<dbReference type="EMBL" id="CGIG01000001">
    <property type="protein sequence ID" value="CPR16072.1"/>
    <property type="molecule type" value="Genomic_DNA"/>
</dbReference>
<dbReference type="EMBL" id="MJLX01000007">
    <property type="protein sequence ID" value="RLM28372.1"/>
    <property type="molecule type" value="Genomic_DNA"/>
</dbReference>
<dbReference type="PANTHER" id="PTHR33393:SF13">
    <property type="entry name" value="PGA BIOSYNTHESIS PROTEIN CAPA"/>
    <property type="match status" value="1"/>
</dbReference>
<evidence type="ECO:0000256" key="1">
    <source>
        <dbReference type="ARBA" id="ARBA00005662"/>
    </source>
</evidence>
<dbReference type="SMART" id="SM00854">
    <property type="entry name" value="PGA_cap"/>
    <property type="match status" value="1"/>
</dbReference>
<evidence type="ECO:0000313" key="6">
    <source>
        <dbReference type="Proteomes" id="UP000285972"/>
    </source>
</evidence>
<dbReference type="SUPFAM" id="SSF56300">
    <property type="entry name" value="Metallo-dependent phosphatases"/>
    <property type="match status" value="1"/>
</dbReference>
<protein>
    <submittedName>
        <fullName evidence="4">Capsule biosynthesis protein CapA</fullName>
    </submittedName>
    <submittedName>
        <fullName evidence="3">Putative enzyme of poly-gamma-glutamate biosynthesis (Capsule formation)</fullName>
    </submittedName>
</protein>
<name>A0A0G4JU39_9GAMM</name>
<proteinExistence type="inferred from homology"/>
<evidence type="ECO:0000313" key="5">
    <source>
        <dbReference type="Proteomes" id="UP000044377"/>
    </source>
</evidence>
<dbReference type="Proteomes" id="UP000285972">
    <property type="component" value="Unassembled WGS sequence"/>
</dbReference>
<evidence type="ECO:0000259" key="2">
    <source>
        <dbReference type="SMART" id="SM00854"/>
    </source>
</evidence>
<evidence type="ECO:0000313" key="3">
    <source>
        <dbReference type="EMBL" id="CPR16072.1"/>
    </source>
</evidence>
<comment type="similarity">
    <text evidence="1">Belongs to the CapA family.</text>
</comment>
<dbReference type="Pfam" id="PF09587">
    <property type="entry name" value="PGA_cap"/>
    <property type="match status" value="1"/>
</dbReference>
<dbReference type="GeneID" id="70909103"/>
<dbReference type="AlphaFoldDB" id="A0A0G4JU39"/>
<organism evidence="3 5">
    <name type="scientific">Brenneria goodwinii</name>
    <dbReference type="NCBI Taxonomy" id="1109412"/>
    <lineage>
        <taxon>Bacteria</taxon>
        <taxon>Pseudomonadati</taxon>
        <taxon>Pseudomonadota</taxon>
        <taxon>Gammaproteobacteria</taxon>
        <taxon>Enterobacterales</taxon>
        <taxon>Pectobacteriaceae</taxon>
        <taxon>Brenneria</taxon>
    </lineage>
</organism>
<dbReference type="InterPro" id="IPR019079">
    <property type="entry name" value="Capsule_synth_CapA"/>
</dbReference>
<dbReference type="STRING" id="1109412.BN1221_01877"/>
<feature type="domain" description="Capsule synthesis protein CapA" evidence="2">
    <location>
        <begin position="2"/>
        <end position="318"/>
    </location>
</feature>
<evidence type="ECO:0000313" key="4">
    <source>
        <dbReference type="EMBL" id="RLM28372.1"/>
    </source>
</evidence>
<dbReference type="InterPro" id="IPR052169">
    <property type="entry name" value="CW_Biosynth-Accessory"/>
</dbReference>
<dbReference type="RefSeq" id="WP_048637077.1">
    <property type="nucleotide sequence ID" value="NZ_CP014137.1"/>
</dbReference>
<dbReference type="PANTHER" id="PTHR33393">
    <property type="entry name" value="POLYGLUTAMINE SYNTHESIS ACCESSORY PROTEIN RV0574C-RELATED"/>
    <property type="match status" value="1"/>
</dbReference>
<reference evidence="3" key="1">
    <citation type="submission" date="2015-01" db="EMBL/GenBank/DDBJ databases">
        <authorList>
            <person name="Xiang T."/>
            <person name="Song Y."/>
            <person name="Huang L."/>
            <person name="Wang B."/>
            <person name="Wu P."/>
        </authorList>
    </citation>
    <scope>NUCLEOTIDE SEQUENCE [LARGE SCALE GENOMIC DNA]</scope>
    <source>
        <strain evidence="3">OBR1</strain>
    </source>
</reference>
<dbReference type="OrthoDB" id="9810718at2"/>